<feature type="domain" description="Calcineurin-like phosphoesterase" evidence="1">
    <location>
        <begin position="4"/>
        <end position="203"/>
    </location>
</feature>
<keyword evidence="3" id="KW-1185">Reference proteome</keyword>
<dbReference type="Gene3D" id="3.60.21.10">
    <property type="match status" value="1"/>
</dbReference>
<dbReference type="PANTHER" id="PTHR42850:SF4">
    <property type="entry name" value="ZINC-DEPENDENT ENDOPOLYPHOSPHATASE"/>
    <property type="match status" value="1"/>
</dbReference>
<dbReference type="PANTHER" id="PTHR42850">
    <property type="entry name" value="METALLOPHOSPHOESTERASE"/>
    <property type="match status" value="1"/>
</dbReference>
<sequence length="242" mass="27516">MDEIFAIGDVHGEMDLMEELLKKWDPEKQQLLVIGDLIDRGPDPRAVIRKAMALEKQYQAIFLRGNHENMLLDWLRDPCEKMMYYISQGGMETIESLITNKTSAKMTPDELVRRVEIEAAAELAFIRERPYYHEWHHFVFVHAGVDLTLSDWKKTKPHDMVWIREPFQEGVNNTGKTFIIGHTPTSSLNADGSSAIWYSPDRSIVDIDGGAVFGGELHGVVVTESGIEKTYSIPANQRSLDV</sequence>
<accession>A0A1S7FSA4</accession>
<evidence type="ECO:0000313" key="2">
    <source>
        <dbReference type="EMBL" id="AQY50326.1"/>
    </source>
</evidence>
<dbReference type="GO" id="GO:0110154">
    <property type="term" value="P:RNA decapping"/>
    <property type="evidence" value="ECO:0007669"/>
    <property type="project" value="TreeGrafter"/>
</dbReference>
<evidence type="ECO:0000259" key="1">
    <source>
        <dbReference type="Pfam" id="PF00149"/>
    </source>
</evidence>
<dbReference type="KEGG" id="lwi:UE46_04310"/>
<evidence type="ECO:0000313" key="3">
    <source>
        <dbReference type="Proteomes" id="UP000223060"/>
    </source>
</evidence>
<dbReference type="AlphaFoldDB" id="A0A1S7FSA4"/>
<dbReference type="InterPro" id="IPR050126">
    <property type="entry name" value="Ap4A_hydrolase"/>
</dbReference>
<dbReference type="EMBL" id="CP011102">
    <property type="protein sequence ID" value="AQY50326.1"/>
    <property type="molecule type" value="Genomic_DNA"/>
</dbReference>
<dbReference type="Pfam" id="PF00149">
    <property type="entry name" value="Metallophos"/>
    <property type="match status" value="1"/>
</dbReference>
<dbReference type="GO" id="GO:0008803">
    <property type="term" value="F:bis(5'-nucleosyl)-tetraphosphatase (symmetrical) activity"/>
    <property type="evidence" value="ECO:0007669"/>
    <property type="project" value="TreeGrafter"/>
</dbReference>
<dbReference type="SUPFAM" id="SSF56300">
    <property type="entry name" value="Metallo-dependent phosphatases"/>
    <property type="match status" value="1"/>
</dbReference>
<dbReference type="GO" id="GO:0016791">
    <property type="term" value="F:phosphatase activity"/>
    <property type="evidence" value="ECO:0007669"/>
    <property type="project" value="TreeGrafter"/>
</dbReference>
<dbReference type="RefSeq" id="WP_118907427.1">
    <property type="nucleotide sequence ID" value="NZ_CP011102.1"/>
</dbReference>
<dbReference type="InterPro" id="IPR004843">
    <property type="entry name" value="Calcineurin-like_PHP"/>
</dbReference>
<reference evidence="3" key="1">
    <citation type="submission" date="2015-03" db="EMBL/GenBank/DDBJ databases">
        <authorList>
            <person name="Ferrari E."/>
            <person name="Walter M.C."/>
            <person name="Huptas C."/>
            <person name="Scherer S."/>
            <person name="Mueller-Herbst S."/>
        </authorList>
    </citation>
    <scope>NUCLEOTIDE SEQUENCE [LARGE SCALE GENOMIC DNA]</scope>
    <source>
        <strain evidence="3">LWP01</strain>
    </source>
</reference>
<organism evidence="2 3">
    <name type="scientific">Listeria weihenstephanensis</name>
    <dbReference type="NCBI Taxonomy" id="1006155"/>
    <lineage>
        <taxon>Bacteria</taxon>
        <taxon>Bacillati</taxon>
        <taxon>Bacillota</taxon>
        <taxon>Bacilli</taxon>
        <taxon>Bacillales</taxon>
        <taxon>Listeriaceae</taxon>
        <taxon>Listeria</taxon>
    </lineage>
</organism>
<name>A0A1S7FSA4_9LIST</name>
<dbReference type="Proteomes" id="UP000223060">
    <property type="component" value="Chromosome"/>
</dbReference>
<protein>
    <submittedName>
        <fullName evidence="2">Serine/threonine protein phosphatase</fullName>
    </submittedName>
</protein>
<proteinExistence type="predicted"/>
<gene>
    <name evidence="2" type="ORF">UE46_04310</name>
</gene>
<dbReference type="GO" id="GO:0005737">
    <property type="term" value="C:cytoplasm"/>
    <property type="evidence" value="ECO:0007669"/>
    <property type="project" value="TreeGrafter"/>
</dbReference>
<dbReference type="InterPro" id="IPR029052">
    <property type="entry name" value="Metallo-depent_PP-like"/>
</dbReference>